<dbReference type="GO" id="GO:0051015">
    <property type="term" value="F:actin filament binding"/>
    <property type="evidence" value="ECO:0007669"/>
    <property type="project" value="TreeGrafter"/>
</dbReference>
<dbReference type="SMART" id="SM00242">
    <property type="entry name" value="MYSc"/>
    <property type="match status" value="1"/>
</dbReference>
<reference evidence="9" key="1">
    <citation type="submission" date="2019-06" db="EMBL/GenBank/DDBJ databases">
        <title>Genomics analysis of Aphanomyces spp. identifies a new class of oomycete effector associated with host adaptation.</title>
        <authorList>
            <person name="Gaulin E."/>
        </authorList>
    </citation>
    <scope>NUCLEOTIDE SEQUENCE</scope>
    <source>
        <strain evidence="9">CBS 578.67</strain>
    </source>
</reference>
<dbReference type="PRINTS" id="PR00193">
    <property type="entry name" value="MYOSINHEAVY"/>
</dbReference>
<evidence type="ECO:0000256" key="7">
    <source>
        <dbReference type="SAM" id="MobiDB-lite"/>
    </source>
</evidence>
<accession>A0A6A4ZLJ9</accession>
<dbReference type="FunFam" id="1.10.10.820:FF:000001">
    <property type="entry name" value="Myosin heavy chain"/>
    <property type="match status" value="1"/>
</dbReference>
<dbReference type="GO" id="GO:0005524">
    <property type="term" value="F:ATP binding"/>
    <property type="evidence" value="ECO:0007669"/>
    <property type="project" value="UniProtKB-UniRule"/>
</dbReference>
<gene>
    <name evidence="9" type="ORF">As57867_004758</name>
</gene>
<evidence type="ECO:0000256" key="3">
    <source>
        <dbReference type="ARBA" id="ARBA00023123"/>
    </source>
</evidence>
<dbReference type="InterPro" id="IPR036961">
    <property type="entry name" value="Kinesin_motor_dom_sf"/>
</dbReference>
<dbReference type="AlphaFoldDB" id="A0A6A4ZLJ9"/>
<dbReference type="GO" id="GO:0016459">
    <property type="term" value="C:myosin complex"/>
    <property type="evidence" value="ECO:0007669"/>
    <property type="project" value="UniProtKB-KW"/>
</dbReference>
<evidence type="ECO:0000256" key="6">
    <source>
        <dbReference type="PROSITE-ProRule" id="PRU00782"/>
    </source>
</evidence>
<dbReference type="GO" id="GO:0005737">
    <property type="term" value="C:cytoplasm"/>
    <property type="evidence" value="ECO:0007669"/>
    <property type="project" value="TreeGrafter"/>
</dbReference>
<keyword evidence="5 6" id="KW-0009">Actin-binding</keyword>
<feature type="non-terminal residue" evidence="9">
    <location>
        <position position="853"/>
    </location>
</feature>
<dbReference type="GO" id="GO:0016020">
    <property type="term" value="C:membrane"/>
    <property type="evidence" value="ECO:0007669"/>
    <property type="project" value="TreeGrafter"/>
</dbReference>
<dbReference type="Gene3D" id="1.20.120.720">
    <property type="entry name" value="Myosin VI head, motor domain, U50 subdomain"/>
    <property type="match status" value="1"/>
</dbReference>
<evidence type="ECO:0000313" key="9">
    <source>
        <dbReference type="EMBL" id="KAF0712584.1"/>
    </source>
</evidence>
<comment type="caution">
    <text evidence="9">The sequence shown here is derived from an EMBL/GenBank/DDBJ whole genome shotgun (WGS) entry which is preliminary data.</text>
</comment>
<dbReference type="Gene3D" id="3.40.850.10">
    <property type="entry name" value="Kinesin motor domain"/>
    <property type="match status" value="1"/>
</dbReference>
<keyword evidence="1 6" id="KW-0547">Nucleotide-binding</keyword>
<proteinExistence type="inferred from homology"/>
<evidence type="ECO:0000256" key="5">
    <source>
        <dbReference type="ARBA" id="ARBA00023203"/>
    </source>
</evidence>
<feature type="region of interest" description="Actin-binding" evidence="6">
    <location>
        <begin position="667"/>
        <end position="689"/>
    </location>
</feature>
<feature type="domain" description="Myosin motor" evidence="8">
    <location>
        <begin position="58"/>
        <end position="788"/>
    </location>
</feature>
<keyword evidence="4 6" id="KW-0505">Motor protein</keyword>
<sequence length="853" mass="93572">MEVGARVWVYHANAWHPALVHSFTSSSVQCTIDANDMAVVVDALPSAIFLANDDAASANLDDLTNLVHLHEPGILHALSLRFARHDIYTRTGAILIAVNPFQKLPALYSDATQAAYMAHGRRRTVEKLPPPAPHVFEVADRAYRAMLQSSEPHNILVSGESGAGKTETTKFLLTYVAALSSCGKNDDDGCIRRRVLDSNPILEAFGNAKTTRNNNSSRFGKFIRLGFDSTSGGLVGATVSTYLLERVRLISQAQGERNFHIFYELLRGASPADRAAWHLNQPLTSFHYLNQSGCMDRHDGVDDAAQYHRTMAAMDTIGLCVEDRFWVLQLVAAVLHLGNVKFMAKKGQEGSTIADASAATAALVADFLGLSPTELDKALCTREIIAGFEPVTVVVSADRAAHARDTLAKTIYARVFDYLVTRLNTAMRVDDVTVAHLGIVDIFGFEIFAANSLEQLCINFANEKLQQLFARFVLEMDQLEYAAEGLPWTFVQYPTNDACIGLFEGRPLGLFTLLDEQARLSKGSDRALAAKYYDAFHSHAHFDASNLAQAHGMFTVRHYAGDVEYRTKGFCTKNKDSVPHDALAALTTSAHEFIADLFDEWHPHDTPAHLTPTHSSSHSFTGSRSFPSPPSSGRSSLVGGARPSLRSSLSSATVLSSTVCLTFKMQLASLLATLETSEPHFIRCIKPNDANAPTQLDTPRVCEQLRCCGLVEITRVARLGFPVRMPHEIFLAMFYHVLPREEPADDPPSMLAALAACVNGSTTTQMHIGATKVFLTQDALDTLQAALGARRVACAIVLQSYVRLYRTRTAFLATRHAAIVVQAHTRRRQAMAALAVARTAVVRLQRLVRRRRA</sequence>
<dbReference type="PANTHER" id="PTHR13140:SF845">
    <property type="entry name" value="MYOSIN-LIKE PROTEIN"/>
    <property type="match status" value="1"/>
</dbReference>
<feature type="compositionally biased region" description="Low complexity" evidence="7">
    <location>
        <begin position="612"/>
        <end position="640"/>
    </location>
</feature>
<dbReference type="PROSITE" id="PS51456">
    <property type="entry name" value="MYOSIN_MOTOR"/>
    <property type="match status" value="1"/>
</dbReference>
<name>A0A6A4ZLJ9_9STRA</name>
<evidence type="ECO:0000259" key="8">
    <source>
        <dbReference type="PROSITE" id="PS51456"/>
    </source>
</evidence>
<dbReference type="GO" id="GO:0007015">
    <property type="term" value="P:actin filament organization"/>
    <property type="evidence" value="ECO:0007669"/>
    <property type="project" value="TreeGrafter"/>
</dbReference>
<feature type="region of interest" description="Disordered" evidence="7">
    <location>
        <begin position="605"/>
        <end position="640"/>
    </location>
</feature>
<protein>
    <recommendedName>
        <fullName evidence="8">Myosin motor domain-containing protein</fullName>
    </recommendedName>
</protein>
<dbReference type="Pfam" id="PF00063">
    <property type="entry name" value="Myosin_head"/>
    <property type="match status" value="1"/>
</dbReference>
<dbReference type="Gene3D" id="1.10.10.820">
    <property type="match status" value="1"/>
</dbReference>
<dbReference type="EMBL" id="VJMH01001230">
    <property type="protein sequence ID" value="KAF0712584.1"/>
    <property type="molecule type" value="Genomic_DNA"/>
</dbReference>
<keyword evidence="3 6" id="KW-0518">Myosin</keyword>
<evidence type="ECO:0000256" key="4">
    <source>
        <dbReference type="ARBA" id="ARBA00023175"/>
    </source>
</evidence>
<organism evidence="9">
    <name type="scientific">Aphanomyces stellatus</name>
    <dbReference type="NCBI Taxonomy" id="120398"/>
    <lineage>
        <taxon>Eukaryota</taxon>
        <taxon>Sar</taxon>
        <taxon>Stramenopiles</taxon>
        <taxon>Oomycota</taxon>
        <taxon>Saprolegniomycetes</taxon>
        <taxon>Saprolegniales</taxon>
        <taxon>Verrucalvaceae</taxon>
        <taxon>Aphanomyces</taxon>
    </lineage>
</organism>
<dbReference type="OrthoDB" id="6108017at2759"/>
<dbReference type="Gene3D" id="1.20.5.190">
    <property type="match status" value="1"/>
</dbReference>
<dbReference type="Gene3D" id="6.20.240.20">
    <property type="match status" value="1"/>
</dbReference>
<comment type="similarity">
    <text evidence="6">Belongs to the TRAFAC class myosin-kinesin ATPase superfamily. Myosin family.</text>
</comment>
<dbReference type="InterPro" id="IPR001609">
    <property type="entry name" value="Myosin_head_motor_dom-like"/>
</dbReference>
<dbReference type="InterPro" id="IPR027417">
    <property type="entry name" value="P-loop_NTPase"/>
</dbReference>
<dbReference type="SUPFAM" id="SSF52540">
    <property type="entry name" value="P-loop containing nucleoside triphosphate hydrolases"/>
    <property type="match status" value="1"/>
</dbReference>
<keyword evidence="2 6" id="KW-0067">ATP-binding</keyword>
<feature type="binding site" evidence="6">
    <location>
        <begin position="159"/>
        <end position="166"/>
    </location>
    <ligand>
        <name>ATP</name>
        <dbReference type="ChEBI" id="CHEBI:30616"/>
    </ligand>
</feature>
<dbReference type="PANTHER" id="PTHR13140">
    <property type="entry name" value="MYOSIN"/>
    <property type="match status" value="1"/>
</dbReference>
<evidence type="ECO:0000256" key="1">
    <source>
        <dbReference type="ARBA" id="ARBA00022741"/>
    </source>
</evidence>
<dbReference type="Gene3D" id="1.20.58.530">
    <property type="match status" value="1"/>
</dbReference>
<evidence type="ECO:0000256" key="2">
    <source>
        <dbReference type="ARBA" id="ARBA00022840"/>
    </source>
</evidence>
<dbReference type="GO" id="GO:0000146">
    <property type="term" value="F:microfilament motor activity"/>
    <property type="evidence" value="ECO:0007669"/>
    <property type="project" value="TreeGrafter"/>
</dbReference>